<dbReference type="PROSITE" id="PS50086">
    <property type="entry name" value="TBC_RABGAP"/>
    <property type="match status" value="1"/>
</dbReference>
<dbReference type="Gene3D" id="1.10.472.80">
    <property type="entry name" value="Ypt/Rab-GAP domain of gyp1p, domain 3"/>
    <property type="match status" value="1"/>
</dbReference>
<keyword evidence="2" id="KW-0812">Transmembrane</keyword>
<accession>A0A3S1AY02</accession>
<reference evidence="4 5" key="1">
    <citation type="submission" date="2019-01" db="EMBL/GenBank/DDBJ databases">
        <title>A draft genome assembly of the solar-powered sea slug Elysia chlorotica.</title>
        <authorList>
            <person name="Cai H."/>
            <person name="Li Q."/>
            <person name="Fang X."/>
            <person name="Li J."/>
            <person name="Curtis N.E."/>
            <person name="Altenburger A."/>
            <person name="Shibata T."/>
            <person name="Feng M."/>
            <person name="Maeda T."/>
            <person name="Schwartz J.A."/>
            <person name="Shigenobu S."/>
            <person name="Lundholm N."/>
            <person name="Nishiyama T."/>
            <person name="Yang H."/>
            <person name="Hasebe M."/>
            <person name="Li S."/>
            <person name="Pierce S.K."/>
            <person name="Wang J."/>
        </authorList>
    </citation>
    <scope>NUCLEOTIDE SEQUENCE [LARGE SCALE GENOMIC DNA]</scope>
    <source>
        <strain evidence="4">EC2010</strain>
        <tissue evidence="4">Whole organism of an adult</tissue>
    </source>
</reference>
<evidence type="ECO:0000256" key="2">
    <source>
        <dbReference type="SAM" id="Phobius"/>
    </source>
</evidence>
<dbReference type="GO" id="GO:0005096">
    <property type="term" value="F:GTPase activator activity"/>
    <property type="evidence" value="ECO:0007669"/>
    <property type="project" value="UniProtKB-KW"/>
</dbReference>
<organism evidence="4 5">
    <name type="scientific">Elysia chlorotica</name>
    <name type="common">Eastern emerald elysia</name>
    <name type="synonym">Sea slug</name>
    <dbReference type="NCBI Taxonomy" id="188477"/>
    <lineage>
        <taxon>Eukaryota</taxon>
        <taxon>Metazoa</taxon>
        <taxon>Spiralia</taxon>
        <taxon>Lophotrochozoa</taxon>
        <taxon>Mollusca</taxon>
        <taxon>Gastropoda</taxon>
        <taxon>Heterobranchia</taxon>
        <taxon>Euthyneura</taxon>
        <taxon>Panpulmonata</taxon>
        <taxon>Sacoglossa</taxon>
        <taxon>Placobranchoidea</taxon>
        <taxon>Plakobranchidae</taxon>
        <taxon>Elysia</taxon>
    </lineage>
</organism>
<proteinExistence type="predicted"/>
<keyword evidence="2" id="KW-0472">Membrane</keyword>
<dbReference type="PANTHER" id="PTHR20913:SF7">
    <property type="entry name" value="RE60063P"/>
    <property type="match status" value="1"/>
</dbReference>
<dbReference type="InterPro" id="IPR000195">
    <property type="entry name" value="Rab-GAP-TBC_dom"/>
</dbReference>
<protein>
    <recommendedName>
        <fullName evidence="3">Rab-GAP TBC domain-containing protein</fullName>
    </recommendedName>
</protein>
<feature type="transmembrane region" description="Helical" evidence="2">
    <location>
        <begin position="171"/>
        <end position="191"/>
    </location>
</feature>
<dbReference type="OrthoDB" id="206700at2759"/>
<evidence type="ECO:0000313" key="4">
    <source>
        <dbReference type="EMBL" id="RUS75161.1"/>
    </source>
</evidence>
<dbReference type="InterPro" id="IPR045913">
    <property type="entry name" value="TBC20/Gyp8-like"/>
</dbReference>
<dbReference type="Pfam" id="PF00566">
    <property type="entry name" value="RabGAP-TBC"/>
    <property type="match status" value="1"/>
</dbReference>
<evidence type="ECO:0000313" key="5">
    <source>
        <dbReference type="Proteomes" id="UP000271974"/>
    </source>
</evidence>
<dbReference type="SUPFAM" id="SSF47923">
    <property type="entry name" value="Ypt/Rab-GAP domain of gyp1p"/>
    <property type="match status" value="1"/>
</dbReference>
<dbReference type="STRING" id="188477.A0A3S1AY02"/>
<dbReference type="Proteomes" id="UP000271974">
    <property type="component" value="Unassembled WGS sequence"/>
</dbReference>
<dbReference type="AlphaFoldDB" id="A0A3S1AY02"/>
<name>A0A3S1AY02_ELYCH</name>
<dbReference type="EMBL" id="RQTK01000766">
    <property type="protein sequence ID" value="RUS75161.1"/>
    <property type="molecule type" value="Genomic_DNA"/>
</dbReference>
<dbReference type="GO" id="GO:0005789">
    <property type="term" value="C:endoplasmic reticulum membrane"/>
    <property type="evidence" value="ECO:0007669"/>
    <property type="project" value="TreeGrafter"/>
</dbReference>
<keyword evidence="5" id="KW-1185">Reference proteome</keyword>
<keyword evidence="1" id="KW-0343">GTPase activation</keyword>
<keyword evidence="2" id="KW-1133">Transmembrane helix</keyword>
<gene>
    <name evidence="4" type="ORF">EGW08_017069</name>
</gene>
<dbReference type="PANTHER" id="PTHR20913">
    <property type="entry name" value="TBC1 DOMAIN FAMILY MEMBER 20/GTPASE"/>
    <property type="match status" value="1"/>
</dbReference>
<sequence>MERTSLLLNYIYPLVHRCHPELCEHMQRNELGTIFALSWVITWFSHVLGDIQRILRVFDFFLASHRMMPVYLSAAFVLHRERDIFDAGDEMGYIHKCLSVIPSDLPLEALLERAGDLFLQYPPSEISQDPMLLALNSQVYEHFHRIEQQNARRVARQQEESHARGRAFVRLTMWTVTAVLGVAVAVLYHTYSATYSDTYSDTFNMGP</sequence>
<dbReference type="GO" id="GO:0006888">
    <property type="term" value="P:endoplasmic reticulum to Golgi vesicle-mediated transport"/>
    <property type="evidence" value="ECO:0007669"/>
    <property type="project" value="TreeGrafter"/>
</dbReference>
<evidence type="ECO:0000256" key="1">
    <source>
        <dbReference type="ARBA" id="ARBA00022468"/>
    </source>
</evidence>
<comment type="caution">
    <text evidence="4">The sequence shown here is derived from an EMBL/GenBank/DDBJ whole genome shotgun (WGS) entry which is preliminary data.</text>
</comment>
<dbReference type="InterPro" id="IPR035969">
    <property type="entry name" value="Rab-GAP_TBC_sf"/>
</dbReference>
<feature type="domain" description="Rab-GAP TBC" evidence="3">
    <location>
        <begin position="1"/>
        <end position="65"/>
    </location>
</feature>
<evidence type="ECO:0000259" key="3">
    <source>
        <dbReference type="PROSITE" id="PS50086"/>
    </source>
</evidence>